<evidence type="ECO:0000313" key="8">
    <source>
        <dbReference type="Proteomes" id="UP000235145"/>
    </source>
</evidence>
<dbReference type="GO" id="GO:0046872">
    <property type="term" value="F:metal ion binding"/>
    <property type="evidence" value="ECO:0007669"/>
    <property type="project" value="UniProtKB-KW"/>
</dbReference>
<dbReference type="GO" id="GO:0016705">
    <property type="term" value="F:oxidoreductase activity, acting on paired donors, with incorporation or reduction of molecular oxygen"/>
    <property type="evidence" value="ECO:0007669"/>
    <property type="project" value="UniProtKB-ARBA"/>
</dbReference>
<comment type="similarity">
    <text evidence="1 5">Belongs to the iron/ascorbate-dependent oxidoreductase family.</text>
</comment>
<evidence type="ECO:0000256" key="3">
    <source>
        <dbReference type="ARBA" id="ARBA00023002"/>
    </source>
</evidence>
<evidence type="ECO:0000256" key="5">
    <source>
        <dbReference type="RuleBase" id="RU003682"/>
    </source>
</evidence>
<sequence>MASSQPMIPIHVSLQELAKEFKVAVPDRYVQEHREPTIIFNGSSPLPSIPVIDLKDFIKMLGKNDDNLKSLRSVCQEWGIFQLVNHGVDKLLVEKMKKETIQFFNMPVEEKLRYKLEGGEYEGYGQTILHTQDQKIDWADRFYMITNPIQKRKSHLLPEFPPSLRETMENYLQELQKLAINLLGLIGQAVDIEKQEMVDIFEDGIQSVRMNYYPRCPQPDLVIGLTPHSDATGITILLQVNDVDGLQVKKDGVWIPVNFLPDALVVNIGDILEIMSNGMYNSIEHRATVNTTKERISLAMFFNPKLDADVGPAKSLLTNTGDPPLYKTLVMEQYLKDFFSRKLNGKTFIEKMKINSEAIELDQIS</sequence>
<dbReference type="FunFam" id="2.60.120.330:FF:000001">
    <property type="entry name" value="Protein SRG1"/>
    <property type="match status" value="1"/>
</dbReference>
<dbReference type="InterPro" id="IPR044861">
    <property type="entry name" value="IPNS-like_FE2OG_OXY"/>
</dbReference>
<dbReference type="InterPro" id="IPR005123">
    <property type="entry name" value="Oxoglu/Fe-dep_dioxygenase_dom"/>
</dbReference>
<evidence type="ECO:0000256" key="2">
    <source>
        <dbReference type="ARBA" id="ARBA00022723"/>
    </source>
</evidence>
<dbReference type="InterPro" id="IPR026992">
    <property type="entry name" value="DIOX_N"/>
</dbReference>
<dbReference type="InterPro" id="IPR027443">
    <property type="entry name" value="IPNS-like_sf"/>
</dbReference>
<dbReference type="OrthoDB" id="288590at2759"/>
<dbReference type="EMBL" id="NBSK02000007">
    <property type="protein sequence ID" value="KAJ0196088.1"/>
    <property type="molecule type" value="Genomic_DNA"/>
</dbReference>
<evidence type="ECO:0000313" key="7">
    <source>
        <dbReference type="EMBL" id="KAJ0196088.1"/>
    </source>
</evidence>
<dbReference type="AlphaFoldDB" id="A0A9R1V0H9"/>
<dbReference type="PROSITE" id="PS51471">
    <property type="entry name" value="FE2OG_OXY"/>
    <property type="match status" value="1"/>
</dbReference>
<protein>
    <recommendedName>
        <fullName evidence="6">Fe2OG dioxygenase domain-containing protein</fullName>
    </recommendedName>
</protein>
<evidence type="ECO:0000259" key="6">
    <source>
        <dbReference type="PROSITE" id="PS51471"/>
    </source>
</evidence>
<dbReference type="Proteomes" id="UP000235145">
    <property type="component" value="Unassembled WGS sequence"/>
</dbReference>
<accession>A0A9R1V0H9</accession>
<dbReference type="InterPro" id="IPR050295">
    <property type="entry name" value="Plant_2OG-oxidoreductases"/>
</dbReference>
<proteinExistence type="inferred from homology"/>
<dbReference type="Pfam" id="PF14226">
    <property type="entry name" value="DIOX_N"/>
    <property type="match status" value="1"/>
</dbReference>
<dbReference type="SUPFAM" id="SSF51197">
    <property type="entry name" value="Clavaminate synthase-like"/>
    <property type="match status" value="1"/>
</dbReference>
<keyword evidence="2 5" id="KW-0479">Metal-binding</keyword>
<feature type="domain" description="Fe2OG dioxygenase" evidence="6">
    <location>
        <begin position="204"/>
        <end position="304"/>
    </location>
</feature>
<comment type="caution">
    <text evidence="7">The sequence shown here is derived from an EMBL/GenBank/DDBJ whole genome shotgun (WGS) entry which is preliminary data.</text>
</comment>
<name>A0A9R1V0H9_LACSA</name>
<evidence type="ECO:0000256" key="1">
    <source>
        <dbReference type="ARBA" id="ARBA00008056"/>
    </source>
</evidence>
<keyword evidence="3 5" id="KW-0560">Oxidoreductase</keyword>
<keyword evidence="8" id="KW-1185">Reference proteome</keyword>
<keyword evidence="4 5" id="KW-0408">Iron</keyword>
<reference evidence="7 8" key="1">
    <citation type="journal article" date="2017" name="Nat. Commun.">
        <title>Genome assembly with in vitro proximity ligation data and whole-genome triplication in lettuce.</title>
        <authorList>
            <person name="Reyes-Chin-Wo S."/>
            <person name="Wang Z."/>
            <person name="Yang X."/>
            <person name="Kozik A."/>
            <person name="Arikit S."/>
            <person name="Song C."/>
            <person name="Xia L."/>
            <person name="Froenicke L."/>
            <person name="Lavelle D.O."/>
            <person name="Truco M.J."/>
            <person name="Xia R."/>
            <person name="Zhu S."/>
            <person name="Xu C."/>
            <person name="Xu H."/>
            <person name="Xu X."/>
            <person name="Cox K."/>
            <person name="Korf I."/>
            <person name="Meyers B.C."/>
            <person name="Michelmore R.W."/>
        </authorList>
    </citation>
    <scope>NUCLEOTIDE SEQUENCE [LARGE SCALE GENOMIC DNA]</scope>
    <source>
        <strain evidence="8">cv. Salinas</strain>
        <tissue evidence="7">Seedlings</tissue>
    </source>
</reference>
<dbReference type="PANTHER" id="PTHR47991">
    <property type="entry name" value="OXOGLUTARATE/IRON-DEPENDENT DIOXYGENASE"/>
    <property type="match status" value="1"/>
</dbReference>
<dbReference type="Gene3D" id="2.60.120.330">
    <property type="entry name" value="B-lactam Antibiotic, Isopenicillin N Synthase, Chain"/>
    <property type="match status" value="1"/>
</dbReference>
<gene>
    <name evidence="7" type="ORF">LSAT_V11C700353270</name>
</gene>
<dbReference type="Pfam" id="PF03171">
    <property type="entry name" value="2OG-FeII_Oxy"/>
    <property type="match status" value="1"/>
</dbReference>
<evidence type="ECO:0000256" key="4">
    <source>
        <dbReference type="ARBA" id="ARBA00023004"/>
    </source>
</evidence>
<organism evidence="7 8">
    <name type="scientific">Lactuca sativa</name>
    <name type="common">Garden lettuce</name>
    <dbReference type="NCBI Taxonomy" id="4236"/>
    <lineage>
        <taxon>Eukaryota</taxon>
        <taxon>Viridiplantae</taxon>
        <taxon>Streptophyta</taxon>
        <taxon>Embryophyta</taxon>
        <taxon>Tracheophyta</taxon>
        <taxon>Spermatophyta</taxon>
        <taxon>Magnoliopsida</taxon>
        <taxon>eudicotyledons</taxon>
        <taxon>Gunneridae</taxon>
        <taxon>Pentapetalae</taxon>
        <taxon>asterids</taxon>
        <taxon>campanulids</taxon>
        <taxon>Asterales</taxon>
        <taxon>Asteraceae</taxon>
        <taxon>Cichorioideae</taxon>
        <taxon>Cichorieae</taxon>
        <taxon>Lactucinae</taxon>
        <taxon>Lactuca</taxon>
    </lineage>
</organism>